<evidence type="ECO:0000256" key="2">
    <source>
        <dbReference type="ARBA" id="ARBA00022989"/>
    </source>
</evidence>
<evidence type="ECO:0000256" key="3">
    <source>
        <dbReference type="ARBA" id="ARBA00023136"/>
    </source>
</evidence>
<evidence type="ECO:0000256" key="4">
    <source>
        <dbReference type="SAM" id="Phobius"/>
    </source>
</evidence>
<dbReference type="EMBL" id="FNNZ01000016">
    <property type="protein sequence ID" value="SDX18818.1"/>
    <property type="molecule type" value="Genomic_DNA"/>
</dbReference>
<feature type="transmembrane region" description="Helical" evidence="4">
    <location>
        <begin position="84"/>
        <end position="101"/>
    </location>
</feature>
<evidence type="ECO:0000256" key="1">
    <source>
        <dbReference type="ARBA" id="ARBA00022692"/>
    </source>
</evidence>
<keyword evidence="2 4" id="KW-1133">Transmembrane helix</keyword>
<feature type="transmembrane region" description="Helical" evidence="4">
    <location>
        <begin position="12"/>
        <end position="32"/>
    </location>
</feature>
<dbReference type="PANTHER" id="PTHR23537:SF1">
    <property type="entry name" value="SUGAR TRANSPORTER"/>
    <property type="match status" value="1"/>
</dbReference>
<feature type="transmembrane region" description="Helical" evidence="4">
    <location>
        <begin position="285"/>
        <end position="307"/>
    </location>
</feature>
<proteinExistence type="predicted"/>
<dbReference type="Pfam" id="PF06779">
    <property type="entry name" value="MFS_4"/>
    <property type="match status" value="1"/>
</dbReference>
<accession>A0A1H2ZPJ8</accession>
<feature type="transmembrane region" description="Helical" evidence="4">
    <location>
        <begin position="113"/>
        <end position="135"/>
    </location>
</feature>
<dbReference type="AlphaFoldDB" id="A0A1H2ZPJ8"/>
<feature type="domain" description="Major facilitator superfamily (MFS) profile" evidence="5">
    <location>
        <begin position="16"/>
        <end position="394"/>
    </location>
</feature>
<feature type="transmembrane region" description="Helical" evidence="4">
    <location>
        <begin position="370"/>
        <end position="389"/>
    </location>
</feature>
<protein>
    <submittedName>
        <fullName evidence="6">Predicted arabinose efflux permease, MFS family</fullName>
    </submittedName>
</protein>
<reference evidence="7" key="1">
    <citation type="submission" date="2016-10" db="EMBL/GenBank/DDBJ databases">
        <authorList>
            <person name="Varghese N."/>
            <person name="Submissions S."/>
        </authorList>
    </citation>
    <scope>NUCLEOTIDE SEQUENCE [LARGE SCALE GENOMIC DNA]</scope>
    <source>
        <strain evidence="7">DSM 217</strain>
    </source>
</reference>
<evidence type="ECO:0000259" key="5">
    <source>
        <dbReference type="PROSITE" id="PS50850"/>
    </source>
</evidence>
<dbReference type="PROSITE" id="PS50850">
    <property type="entry name" value="MFS"/>
    <property type="match status" value="1"/>
</dbReference>
<evidence type="ECO:0000313" key="7">
    <source>
        <dbReference type="Proteomes" id="UP000198816"/>
    </source>
</evidence>
<dbReference type="STRING" id="1058.SAMN05421783_11687"/>
<dbReference type="Gene3D" id="1.20.1250.20">
    <property type="entry name" value="MFS general substrate transporter like domains"/>
    <property type="match status" value="1"/>
</dbReference>
<dbReference type="Proteomes" id="UP000198816">
    <property type="component" value="Unassembled WGS sequence"/>
</dbReference>
<feature type="transmembrane region" description="Helical" evidence="4">
    <location>
        <begin position="52"/>
        <end position="72"/>
    </location>
</feature>
<feature type="transmembrane region" description="Helical" evidence="4">
    <location>
        <begin position="174"/>
        <end position="192"/>
    </location>
</feature>
<dbReference type="SUPFAM" id="SSF103473">
    <property type="entry name" value="MFS general substrate transporter"/>
    <property type="match status" value="1"/>
</dbReference>
<dbReference type="InterPro" id="IPR020846">
    <property type="entry name" value="MFS_dom"/>
</dbReference>
<dbReference type="InterPro" id="IPR010645">
    <property type="entry name" value="MFS_4"/>
</dbReference>
<feature type="transmembrane region" description="Helical" evidence="4">
    <location>
        <begin position="147"/>
        <end position="168"/>
    </location>
</feature>
<dbReference type="PANTHER" id="PTHR23537">
    <property type="match status" value="1"/>
</dbReference>
<feature type="transmembrane region" description="Helical" evidence="4">
    <location>
        <begin position="213"/>
        <end position="234"/>
    </location>
</feature>
<keyword evidence="3 4" id="KW-0472">Membrane</keyword>
<sequence length="407" mass="43399">MKHLDHQPDHQPSHWSVLASGVCALILTMGVARFAYTPMIPVLQSETGMGEALAGWLAGWNYLGYLSGVLIVSRLRDLRIKDRLYRAGLLLAVITTLMMAMGESPILWGVSRYLAGLSSAAGLMLGSGLILNWLIRHDHRSELGVHFSGIGLGIVVGVLVVAGAGLFWSWQGQWLALTLVGAVLLIPAWLGLPTPDRGQPLTPRHLGASPEPGASWLWLLQGAYVCAGFGYVINATFTVLITEQQPLLQGLGDWMWLLVGVAAIPAPILWDRIARRLGYLRTLQVAYGLQIIGIVLPVVSGSLVAAILSAALFGFTFIGIVSLVLTMVGVRYPAHPAQIMARLTLGYGIAQILGPVLAGEVAEISGTFNGSLLVVAGLMVLGLICLQIMTRLAPNPPQSTPTHQGPT</sequence>
<dbReference type="InterPro" id="IPR036259">
    <property type="entry name" value="MFS_trans_sf"/>
</dbReference>
<dbReference type="RefSeq" id="WP_093034583.1">
    <property type="nucleotide sequence ID" value="NZ_FNNZ01000016.1"/>
</dbReference>
<keyword evidence="7" id="KW-1185">Reference proteome</keyword>
<evidence type="ECO:0000313" key="6">
    <source>
        <dbReference type="EMBL" id="SDX18818.1"/>
    </source>
</evidence>
<dbReference type="GO" id="GO:0005886">
    <property type="term" value="C:plasma membrane"/>
    <property type="evidence" value="ECO:0007669"/>
    <property type="project" value="TreeGrafter"/>
</dbReference>
<organism evidence="6 7">
    <name type="scientific">Thiocapsa roseopersicina</name>
    <dbReference type="NCBI Taxonomy" id="1058"/>
    <lineage>
        <taxon>Bacteria</taxon>
        <taxon>Pseudomonadati</taxon>
        <taxon>Pseudomonadota</taxon>
        <taxon>Gammaproteobacteria</taxon>
        <taxon>Chromatiales</taxon>
        <taxon>Chromatiaceae</taxon>
        <taxon>Thiocapsa</taxon>
    </lineage>
</organism>
<keyword evidence="1 4" id="KW-0812">Transmembrane</keyword>
<feature type="transmembrane region" description="Helical" evidence="4">
    <location>
        <begin position="313"/>
        <end position="332"/>
    </location>
</feature>
<dbReference type="GO" id="GO:0022857">
    <property type="term" value="F:transmembrane transporter activity"/>
    <property type="evidence" value="ECO:0007669"/>
    <property type="project" value="InterPro"/>
</dbReference>
<gene>
    <name evidence="6" type="ORF">SAMN05421783_11687</name>
</gene>
<dbReference type="OrthoDB" id="9797953at2"/>
<feature type="transmembrane region" description="Helical" evidence="4">
    <location>
        <begin position="254"/>
        <end position="273"/>
    </location>
</feature>
<name>A0A1H2ZPJ8_THIRO</name>